<reference evidence="2 3" key="1">
    <citation type="submission" date="2024-02" db="EMBL/GenBank/DDBJ databases">
        <title>Deinococcus carri NBRC 110142.</title>
        <authorList>
            <person name="Ichikawa N."/>
            <person name="Katano-Makiyama Y."/>
            <person name="Hidaka K."/>
        </authorList>
    </citation>
    <scope>NUCLEOTIDE SEQUENCE [LARGE SCALE GENOMIC DNA]</scope>
    <source>
        <strain evidence="2 3">NBRC 110142</strain>
    </source>
</reference>
<sequence length="126" mass="13927">MKRIAALTALALSLSACAPALTDATLRLSPTALQLHRGQTTSVTVWFNKYVFEGEQQEGYRLNVLDLRTRGLRTVTLQQDLRATDTALFQVTAARNAELGRQSITVLVSDRQGRNVQQTLTVQVVE</sequence>
<dbReference type="RefSeq" id="WP_345464575.1">
    <property type="nucleotide sequence ID" value="NZ_BAABRP010000006.1"/>
</dbReference>
<evidence type="ECO:0000313" key="3">
    <source>
        <dbReference type="Proteomes" id="UP001401887"/>
    </source>
</evidence>
<feature type="chain" id="PRO_5047482462" evidence="1">
    <location>
        <begin position="21"/>
        <end position="126"/>
    </location>
</feature>
<evidence type="ECO:0000313" key="2">
    <source>
        <dbReference type="EMBL" id="GAA5513232.1"/>
    </source>
</evidence>
<keyword evidence="1" id="KW-0732">Signal</keyword>
<organism evidence="2 3">
    <name type="scientific">Deinococcus carri</name>
    <dbReference type="NCBI Taxonomy" id="1211323"/>
    <lineage>
        <taxon>Bacteria</taxon>
        <taxon>Thermotogati</taxon>
        <taxon>Deinococcota</taxon>
        <taxon>Deinococci</taxon>
        <taxon>Deinococcales</taxon>
        <taxon>Deinococcaceae</taxon>
        <taxon>Deinococcus</taxon>
    </lineage>
</organism>
<dbReference type="EMBL" id="BAABRP010000006">
    <property type="protein sequence ID" value="GAA5513232.1"/>
    <property type="molecule type" value="Genomic_DNA"/>
</dbReference>
<protein>
    <submittedName>
        <fullName evidence="2">Uncharacterized protein</fullName>
    </submittedName>
</protein>
<evidence type="ECO:0000256" key="1">
    <source>
        <dbReference type="SAM" id="SignalP"/>
    </source>
</evidence>
<name>A0ABP9WAM2_9DEIO</name>
<proteinExistence type="predicted"/>
<accession>A0ABP9WAM2</accession>
<comment type="caution">
    <text evidence="2">The sequence shown here is derived from an EMBL/GenBank/DDBJ whole genome shotgun (WGS) entry which is preliminary data.</text>
</comment>
<dbReference type="Proteomes" id="UP001401887">
    <property type="component" value="Unassembled WGS sequence"/>
</dbReference>
<dbReference type="PROSITE" id="PS51257">
    <property type="entry name" value="PROKAR_LIPOPROTEIN"/>
    <property type="match status" value="1"/>
</dbReference>
<keyword evidence="3" id="KW-1185">Reference proteome</keyword>
<feature type="signal peptide" evidence="1">
    <location>
        <begin position="1"/>
        <end position="20"/>
    </location>
</feature>
<gene>
    <name evidence="2" type="ORF">Dcar01_01958</name>
</gene>